<evidence type="ECO:0000256" key="1">
    <source>
        <dbReference type="SAM" id="Phobius"/>
    </source>
</evidence>
<dbReference type="EMBL" id="LYDR01000063">
    <property type="protein sequence ID" value="ODA32793.1"/>
    <property type="molecule type" value="Genomic_DNA"/>
</dbReference>
<keyword evidence="1" id="KW-1133">Transmembrane helix</keyword>
<keyword evidence="1" id="KW-0472">Membrane</keyword>
<dbReference type="STRING" id="1841610.A6X21_20935"/>
<gene>
    <name evidence="3" type="ORF">A6X21_20935</name>
</gene>
<proteinExistence type="predicted"/>
<keyword evidence="4" id="KW-1185">Reference proteome</keyword>
<accession>A0A1C3EHU5</accession>
<reference evidence="3 4" key="1">
    <citation type="submission" date="2016-05" db="EMBL/GenBank/DDBJ databases">
        <title>Genomic and physiological characterization of Planctopirus sp. isolated from fresh water lake.</title>
        <authorList>
            <person name="Subhash Y."/>
            <person name="Ramana C."/>
        </authorList>
    </citation>
    <scope>NUCLEOTIDE SEQUENCE [LARGE SCALE GENOMIC DNA]</scope>
    <source>
        <strain evidence="3 4">JC280</strain>
    </source>
</reference>
<dbReference type="AlphaFoldDB" id="A0A1C3EHU5"/>
<feature type="transmembrane region" description="Helical" evidence="1">
    <location>
        <begin position="29"/>
        <end position="48"/>
    </location>
</feature>
<dbReference type="Pfam" id="PF20539">
    <property type="entry name" value="DUF6754"/>
    <property type="match status" value="1"/>
</dbReference>
<evidence type="ECO:0000313" key="4">
    <source>
        <dbReference type="Proteomes" id="UP000094828"/>
    </source>
</evidence>
<dbReference type="OrthoDB" id="9783046at2"/>
<feature type="transmembrane region" description="Helical" evidence="1">
    <location>
        <begin position="112"/>
        <end position="132"/>
    </location>
</feature>
<comment type="caution">
    <text evidence="3">The sequence shown here is derived from an EMBL/GenBank/DDBJ whole genome shotgun (WGS) entry which is preliminary data.</text>
</comment>
<evidence type="ECO:0000259" key="2">
    <source>
        <dbReference type="Pfam" id="PF20539"/>
    </source>
</evidence>
<sequence>MGSSHVEWLSGRVYSSTGNASRSVGRWSIGLLAMMWVLAICSFPLAAVSQASETIALQESQGVPSTAPSDVQKKSSSDVVTPSAEMATPAANAAADNPVEDTASKLFSEKRFWSLILVLAVCFSVLICTFRARMGAKVYVRPIAGLKAIEEAVGRATEMGRPVLFVPGIMDLNELQTVAGLSVLSSVAKESAAYENNVHVPTARSLVMTAAREVVQAACIEAGKPDVYNDDSVRYITDEQFAYVAEVCGWTQREKPAACFYMGQFFAESLLLAENGNSVGAIQVAGTAESSQLPFFVASCDYTLLGEELFAASAYLSGEPQQLGSLQGQDLGKALAVTLLLAGCLLVTLVQFEGLGPFPQMAYDVLYHQILGRD</sequence>
<name>A0A1C3EHU5_9PLAN</name>
<evidence type="ECO:0000313" key="3">
    <source>
        <dbReference type="EMBL" id="ODA32793.1"/>
    </source>
</evidence>
<feature type="domain" description="DUF6754" evidence="2">
    <location>
        <begin position="103"/>
        <end position="351"/>
    </location>
</feature>
<organism evidence="3 4">
    <name type="scientific">Planctopirus hydrillae</name>
    <dbReference type="NCBI Taxonomy" id="1841610"/>
    <lineage>
        <taxon>Bacteria</taxon>
        <taxon>Pseudomonadati</taxon>
        <taxon>Planctomycetota</taxon>
        <taxon>Planctomycetia</taxon>
        <taxon>Planctomycetales</taxon>
        <taxon>Planctomycetaceae</taxon>
        <taxon>Planctopirus</taxon>
    </lineage>
</organism>
<dbReference type="InterPro" id="IPR046642">
    <property type="entry name" value="DUF6754"/>
</dbReference>
<keyword evidence="1" id="KW-0812">Transmembrane</keyword>
<dbReference type="Proteomes" id="UP000094828">
    <property type="component" value="Unassembled WGS sequence"/>
</dbReference>
<protein>
    <recommendedName>
        <fullName evidence="2">DUF6754 domain-containing protein</fullName>
    </recommendedName>
</protein>